<evidence type="ECO:0000256" key="1">
    <source>
        <dbReference type="ARBA" id="ARBA00008834"/>
    </source>
</evidence>
<gene>
    <name evidence="5" type="ORF">ACFSJT_16880</name>
</gene>
<keyword evidence="6" id="KW-1185">Reference proteome</keyword>
<evidence type="ECO:0000313" key="6">
    <source>
        <dbReference type="Proteomes" id="UP001597344"/>
    </source>
</evidence>
<dbReference type="PANTHER" id="PTHR31339:SF9">
    <property type="entry name" value="PLASMIN AND FIBRONECTIN-BINDING PROTEIN A"/>
    <property type="match status" value="1"/>
</dbReference>
<dbReference type="RefSeq" id="WP_378321518.1">
    <property type="nucleotide sequence ID" value="NZ_JBHUHY010000017.1"/>
</dbReference>
<dbReference type="InterPro" id="IPR000743">
    <property type="entry name" value="Glyco_hydro_28"/>
</dbReference>
<dbReference type="Pfam" id="PF00295">
    <property type="entry name" value="Glyco_hydro_28"/>
    <property type="match status" value="1"/>
</dbReference>
<dbReference type="PANTHER" id="PTHR31339">
    <property type="entry name" value="PECTIN LYASE-RELATED"/>
    <property type="match status" value="1"/>
</dbReference>
<reference evidence="6" key="1">
    <citation type="journal article" date="2019" name="Int. J. Syst. Evol. Microbiol.">
        <title>The Global Catalogue of Microorganisms (GCM) 10K type strain sequencing project: providing services to taxonomists for standard genome sequencing and annotation.</title>
        <authorList>
            <consortium name="The Broad Institute Genomics Platform"/>
            <consortium name="The Broad Institute Genome Sequencing Center for Infectious Disease"/>
            <person name="Wu L."/>
            <person name="Ma J."/>
        </authorList>
    </citation>
    <scope>NUCLEOTIDE SEQUENCE [LARGE SCALE GENOMIC DNA]</scope>
    <source>
        <strain evidence="6">DT92</strain>
    </source>
</reference>
<evidence type="ECO:0000256" key="3">
    <source>
        <dbReference type="ARBA" id="ARBA00023295"/>
    </source>
</evidence>
<evidence type="ECO:0000256" key="4">
    <source>
        <dbReference type="RuleBase" id="RU361169"/>
    </source>
</evidence>
<keyword evidence="3 4" id="KW-0326">Glycosidase</keyword>
<dbReference type="InterPro" id="IPR011050">
    <property type="entry name" value="Pectin_lyase_fold/virulence"/>
</dbReference>
<comment type="similarity">
    <text evidence="1 4">Belongs to the glycosyl hydrolase 28 family.</text>
</comment>
<name>A0ABW5AZT8_9FLAO</name>
<dbReference type="SUPFAM" id="SSF51126">
    <property type="entry name" value="Pectin lyase-like"/>
    <property type="match status" value="1"/>
</dbReference>
<dbReference type="Proteomes" id="UP001597344">
    <property type="component" value="Unassembled WGS sequence"/>
</dbReference>
<evidence type="ECO:0000313" key="5">
    <source>
        <dbReference type="EMBL" id="MFD2188484.1"/>
    </source>
</evidence>
<dbReference type="GO" id="GO:0016798">
    <property type="term" value="F:hydrolase activity, acting on glycosyl bonds"/>
    <property type="evidence" value="ECO:0007669"/>
    <property type="project" value="UniProtKB-KW"/>
</dbReference>
<dbReference type="EC" id="3.2.1.-" evidence="5"/>
<protein>
    <submittedName>
        <fullName evidence="5">Glycoside hydrolase family 28 protein</fullName>
        <ecNumber evidence="5">3.2.1.-</ecNumber>
    </submittedName>
</protein>
<comment type="caution">
    <text evidence="5">The sequence shown here is derived from an EMBL/GenBank/DDBJ whole genome shotgun (WGS) entry which is preliminary data.</text>
</comment>
<organism evidence="5 6">
    <name type="scientific">Aquimarina celericrescens</name>
    <dbReference type="NCBI Taxonomy" id="1964542"/>
    <lineage>
        <taxon>Bacteria</taxon>
        <taxon>Pseudomonadati</taxon>
        <taxon>Bacteroidota</taxon>
        <taxon>Flavobacteriia</taxon>
        <taxon>Flavobacteriales</taxon>
        <taxon>Flavobacteriaceae</taxon>
        <taxon>Aquimarina</taxon>
    </lineage>
</organism>
<accession>A0ABW5AZT8</accession>
<sequence>MNKIKSTLFLLFFTTILFSQVYNVKDLGAVGDGRTDDTKAVQMAIDKASKEKAKLIFSSGTYMTGMIHLKSNIEIEILQGATWKAIPDLSLFPEIKSNADLSQKSGYTMSRRAFIWGDDVENVSIYGHGIIYPSGDQHQAFPMKEENGAKRPYGIYFRNSKNIVIKDLHLRNSAFWMLRFYLCTDIRVQGIDLYNHANTNNDGIDIVDCHRVVISDCVIDSSDDALCFKTEAPFGTEDVVVTNCILSSTASALKLGTGSFGTFKRMVMSNIVIRPTRAEKIIHNLQVSGGIDGIAIMSVDGAAIEDLRFSNISIKGVLAPIFVRLNQRHKVTHTEYAAVKITPGSINGIHFSDISATDCGPISSNIAGYSGYPVENITFTNINFAYSKNGEKEDITKEVPENDRGYPNAMMYGANLPAFGLYFRHAKKILLTNINLTPAAGDPRPAIYLEDVQNLIGKQLYKNFETLPSSEILQKNSKQIEID</sequence>
<dbReference type="InterPro" id="IPR012334">
    <property type="entry name" value="Pectin_lyas_fold"/>
</dbReference>
<dbReference type="EMBL" id="JBHUHY010000017">
    <property type="protein sequence ID" value="MFD2188484.1"/>
    <property type="molecule type" value="Genomic_DNA"/>
</dbReference>
<dbReference type="InterPro" id="IPR051801">
    <property type="entry name" value="GH28_Enzymes"/>
</dbReference>
<keyword evidence="2 4" id="KW-0378">Hydrolase</keyword>
<evidence type="ECO:0000256" key="2">
    <source>
        <dbReference type="ARBA" id="ARBA00022801"/>
    </source>
</evidence>
<proteinExistence type="inferred from homology"/>
<dbReference type="Gene3D" id="2.160.20.10">
    <property type="entry name" value="Single-stranded right-handed beta-helix, Pectin lyase-like"/>
    <property type="match status" value="1"/>
</dbReference>